<protein>
    <submittedName>
        <fullName evidence="1">Uncharacterized protein</fullName>
    </submittedName>
</protein>
<comment type="caution">
    <text evidence="1">The sequence shown here is derived from an EMBL/GenBank/DDBJ whole genome shotgun (WGS) entry which is preliminary data.</text>
</comment>
<accession>A0A326TVQ6</accession>
<gene>
    <name evidence="1" type="ORF">EI42_05677</name>
</gene>
<evidence type="ECO:0000313" key="2">
    <source>
        <dbReference type="Proteomes" id="UP000248806"/>
    </source>
</evidence>
<name>A0A326TVQ6_THEHA</name>
<dbReference type="AlphaFoldDB" id="A0A326TVQ6"/>
<keyword evidence="2" id="KW-1185">Reference proteome</keyword>
<dbReference type="RefSeq" id="WP_111325918.1">
    <property type="nucleotide sequence ID" value="NZ_BIFX01000002.1"/>
</dbReference>
<organism evidence="1 2">
    <name type="scientific">Thermosporothrix hazakensis</name>
    <dbReference type="NCBI Taxonomy" id="644383"/>
    <lineage>
        <taxon>Bacteria</taxon>
        <taxon>Bacillati</taxon>
        <taxon>Chloroflexota</taxon>
        <taxon>Ktedonobacteria</taxon>
        <taxon>Ktedonobacterales</taxon>
        <taxon>Thermosporotrichaceae</taxon>
        <taxon>Thermosporothrix</taxon>
    </lineage>
</organism>
<dbReference type="EMBL" id="QKUF01000036">
    <property type="protein sequence ID" value="PZW21141.1"/>
    <property type="molecule type" value="Genomic_DNA"/>
</dbReference>
<proteinExistence type="predicted"/>
<reference evidence="1 2" key="1">
    <citation type="submission" date="2018-06" db="EMBL/GenBank/DDBJ databases">
        <title>Genomic Encyclopedia of Archaeal and Bacterial Type Strains, Phase II (KMG-II): from individual species to whole genera.</title>
        <authorList>
            <person name="Goeker M."/>
        </authorList>
    </citation>
    <scope>NUCLEOTIDE SEQUENCE [LARGE SCALE GENOMIC DNA]</scope>
    <source>
        <strain evidence="1 2">ATCC BAA-1881</strain>
    </source>
</reference>
<evidence type="ECO:0000313" key="1">
    <source>
        <dbReference type="EMBL" id="PZW21141.1"/>
    </source>
</evidence>
<dbReference type="Proteomes" id="UP000248806">
    <property type="component" value="Unassembled WGS sequence"/>
</dbReference>
<sequence length="126" mass="14437">MIRRIETDEATLASVKKLVEQQLQGENKAAERSSYERFLQDLDRPVPPTLMEVAALLKEAQELQEVFPRLSREGQRAAEERLSTISRRLSQWHLMLGQHLFLGERWLSAGNKDVLLLVPKKGETDA</sequence>